<evidence type="ECO:0000313" key="1">
    <source>
        <dbReference type="EMBL" id="KAL2501240.1"/>
    </source>
</evidence>
<dbReference type="AlphaFoldDB" id="A0ABD1SKU3"/>
<gene>
    <name evidence="1" type="ORF">Fot_35088</name>
</gene>
<dbReference type="Proteomes" id="UP001604277">
    <property type="component" value="Unassembled WGS sequence"/>
</dbReference>
<evidence type="ECO:0000313" key="2">
    <source>
        <dbReference type="Proteomes" id="UP001604277"/>
    </source>
</evidence>
<sequence>MEAVSTTMIFRLQRRLLPTMLIHSIRLRRRVVHSKKLCNGFECQDRRSISKALAKKADQGRPASLDLNNSMINVANSSSPRYGVMKKPSVMTSKTGTFPSPGMPNYRHVSLGIQKSWSSERVPLHTEGLARVLEV</sequence>
<comment type="caution">
    <text evidence="1">The sequence shown here is derived from an EMBL/GenBank/DDBJ whole genome shotgun (WGS) entry which is preliminary data.</text>
</comment>
<accession>A0ABD1SKU3</accession>
<proteinExistence type="predicted"/>
<organism evidence="1 2">
    <name type="scientific">Forsythia ovata</name>
    <dbReference type="NCBI Taxonomy" id="205694"/>
    <lineage>
        <taxon>Eukaryota</taxon>
        <taxon>Viridiplantae</taxon>
        <taxon>Streptophyta</taxon>
        <taxon>Embryophyta</taxon>
        <taxon>Tracheophyta</taxon>
        <taxon>Spermatophyta</taxon>
        <taxon>Magnoliopsida</taxon>
        <taxon>eudicotyledons</taxon>
        <taxon>Gunneridae</taxon>
        <taxon>Pentapetalae</taxon>
        <taxon>asterids</taxon>
        <taxon>lamiids</taxon>
        <taxon>Lamiales</taxon>
        <taxon>Oleaceae</taxon>
        <taxon>Forsythieae</taxon>
        <taxon>Forsythia</taxon>
    </lineage>
</organism>
<keyword evidence="2" id="KW-1185">Reference proteome</keyword>
<name>A0ABD1SKU3_9LAMI</name>
<dbReference type="EMBL" id="JBFOLJ010000010">
    <property type="protein sequence ID" value="KAL2501240.1"/>
    <property type="molecule type" value="Genomic_DNA"/>
</dbReference>
<reference evidence="2" key="1">
    <citation type="submission" date="2024-07" db="EMBL/GenBank/DDBJ databases">
        <title>Two chromosome-level genome assemblies of Korean endemic species Abeliophyllum distichum and Forsythia ovata (Oleaceae).</title>
        <authorList>
            <person name="Jang H."/>
        </authorList>
    </citation>
    <scope>NUCLEOTIDE SEQUENCE [LARGE SCALE GENOMIC DNA]</scope>
</reference>
<protein>
    <submittedName>
        <fullName evidence="1">Remorin</fullName>
    </submittedName>
</protein>